<dbReference type="AlphaFoldDB" id="A0A916WSV6"/>
<name>A0A916WSV6_9ACTN</name>
<dbReference type="Proteomes" id="UP000621454">
    <property type="component" value="Unassembled WGS sequence"/>
</dbReference>
<evidence type="ECO:0000313" key="1">
    <source>
        <dbReference type="EMBL" id="GGB26421.1"/>
    </source>
</evidence>
<evidence type="ECO:0000313" key="2">
    <source>
        <dbReference type="Proteomes" id="UP000621454"/>
    </source>
</evidence>
<proteinExistence type="predicted"/>
<keyword evidence="2" id="KW-1185">Reference proteome</keyword>
<dbReference type="RefSeq" id="WP_188585785.1">
    <property type="nucleotide sequence ID" value="NZ_BMGC01000006.1"/>
</dbReference>
<reference evidence="1" key="2">
    <citation type="submission" date="2020-09" db="EMBL/GenBank/DDBJ databases">
        <authorList>
            <person name="Sun Q."/>
            <person name="Zhou Y."/>
        </authorList>
    </citation>
    <scope>NUCLEOTIDE SEQUENCE</scope>
    <source>
        <strain evidence="1">CGMCC 1.12827</strain>
    </source>
</reference>
<dbReference type="EMBL" id="BMGC01000006">
    <property type="protein sequence ID" value="GGB26421.1"/>
    <property type="molecule type" value="Genomic_DNA"/>
</dbReference>
<sequence length="177" mass="18811">MTTAMTPSAREEMLTALHESGHCVAATIFGATIDRAVVTPDDPERAGLTEYSTRVTGQRRADILFAGVYSEAFARHGGPPTPRGLRMVMARNPHDARAIRAAGDHSGQVPRLVATCWPSITGLARVLYAEREISQTDADRALFLPADDPDARAFALANIRSGATPGTFGITPAGVRA</sequence>
<dbReference type="InterPro" id="IPR037219">
    <property type="entry name" value="Peptidase_M41-like"/>
</dbReference>
<comment type="caution">
    <text evidence="1">The sequence shown here is derived from an EMBL/GenBank/DDBJ whole genome shotgun (WGS) entry which is preliminary data.</text>
</comment>
<gene>
    <name evidence="1" type="ORF">GCM10011489_13220</name>
</gene>
<protein>
    <recommendedName>
        <fullName evidence="3">Peptidase family M41</fullName>
    </recommendedName>
</protein>
<reference evidence="1" key="1">
    <citation type="journal article" date="2014" name="Int. J. Syst. Evol. Microbiol.">
        <title>Complete genome sequence of Corynebacterium casei LMG S-19264T (=DSM 44701T), isolated from a smear-ripened cheese.</title>
        <authorList>
            <consortium name="US DOE Joint Genome Institute (JGI-PGF)"/>
            <person name="Walter F."/>
            <person name="Albersmeier A."/>
            <person name="Kalinowski J."/>
            <person name="Ruckert C."/>
        </authorList>
    </citation>
    <scope>NUCLEOTIDE SEQUENCE</scope>
    <source>
        <strain evidence="1">CGMCC 1.12827</strain>
    </source>
</reference>
<evidence type="ECO:0008006" key="3">
    <source>
        <dbReference type="Google" id="ProtNLM"/>
    </source>
</evidence>
<dbReference type="GO" id="GO:0005524">
    <property type="term" value="F:ATP binding"/>
    <property type="evidence" value="ECO:0007669"/>
    <property type="project" value="InterPro"/>
</dbReference>
<organism evidence="1 2">
    <name type="scientific">Gordonia jinhuaensis</name>
    <dbReference type="NCBI Taxonomy" id="1517702"/>
    <lineage>
        <taxon>Bacteria</taxon>
        <taxon>Bacillati</taxon>
        <taxon>Actinomycetota</taxon>
        <taxon>Actinomycetes</taxon>
        <taxon>Mycobacteriales</taxon>
        <taxon>Gordoniaceae</taxon>
        <taxon>Gordonia</taxon>
    </lineage>
</organism>
<dbReference type="GO" id="GO:0006508">
    <property type="term" value="P:proteolysis"/>
    <property type="evidence" value="ECO:0007669"/>
    <property type="project" value="InterPro"/>
</dbReference>
<dbReference type="GO" id="GO:0004176">
    <property type="term" value="F:ATP-dependent peptidase activity"/>
    <property type="evidence" value="ECO:0007669"/>
    <property type="project" value="InterPro"/>
</dbReference>
<dbReference type="SUPFAM" id="SSF140990">
    <property type="entry name" value="FtsH protease domain-like"/>
    <property type="match status" value="1"/>
</dbReference>
<accession>A0A916WSV6</accession>
<dbReference type="GO" id="GO:0004222">
    <property type="term" value="F:metalloendopeptidase activity"/>
    <property type="evidence" value="ECO:0007669"/>
    <property type="project" value="InterPro"/>
</dbReference>